<organism evidence="1 2">
    <name type="scientific">Pyricularia grisea</name>
    <name type="common">Crabgrass-specific blast fungus</name>
    <name type="synonym">Magnaporthe grisea</name>
    <dbReference type="NCBI Taxonomy" id="148305"/>
    <lineage>
        <taxon>Eukaryota</taxon>
        <taxon>Fungi</taxon>
        <taxon>Dikarya</taxon>
        <taxon>Ascomycota</taxon>
        <taxon>Pezizomycotina</taxon>
        <taxon>Sordariomycetes</taxon>
        <taxon>Sordariomycetidae</taxon>
        <taxon>Magnaporthales</taxon>
        <taxon>Pyriculariaceae</taxon>
        <taxon>Pyricularia</taxon>
    </lineage>
</organism>
<reference evidence="2" key="3">
    <citation type="submission" date="2025-08" db="UniProtKB">
        <authorList>
            <consortium name="RefSeq"/>
        </authorList>
    </citation>
    <scope>IDENTIFICATION</scope>
    <source>
        <strain evidence="2">NI907</strain>
    </source>
</reference>
<protein>
    <submittedName>
        <fullName evidence="2">Uncharacterized protein</fullName>
    </submittedName>
</protein>
<proteinExistence type="predicted"/>
<name>A0A6P8BI17_PYRGI</name>
<dbReference type="KEGG" id="pgri:PgNI_00937"/>
<evidence type="ECO:0000313" key="2">
    <source>
        <dbReference type="RefSeq" id="XP_030986850.1"/>
    </source>
</evidence>
<evidence type="ECO:0000313" key="1">
    <source>
        <dbReference type="Proteomes" id="UP000515153"/>
    </source>
</evidence>
<reference evidence="2" key="1">
    <citation type="journal article" date="2019" name="Mol. Biol. Evol.">
        <title>Blast fungal genomes show frequent chromosomal changes, gene gains and losses, and effector gene turnover.</title>
        <authorList>
            <person name="Gomez Luciano L.B."/>
            <person name="Jason Tsai I."/>
            <person name="Chuma I."/>
            <person name="Tosa Y."/>
            <person name="Chen Y.H."/>
            <person name="Li J.Y."/>
            <person name="Li M.Y."/>
            <person name="Jade Lu M.Y."/>
            <person name="Nakayashiki H."/>
            <person name="Li W.H."/>
        </authorList>
    </citation>
    <scope>NUCLEOTIDE SEQUENCE</scope>
    <source>
        <strain evidence="2">NI907</strain>
    </source>
</reference>
<dbReference type="Proteomes" id="UP000515153">
    <property type="component" value="Unplaced"/>
</dbReference>
<dbReference type="RefSeq" id="XP_030986850.1">
    <property type="nucleotide sequence ID" value="XM_031121014.1"/>
</dbReference>
<reference evidence="2" key="2">
    <citation type="submission" date="2019-10" db="EMBL/GenBank/DDBJ databases">
        <authorList>
            <consortium name="NCBI Genome Project"/>
        </authorList>
    </citation>
    <scope>NUCLEOTIDE SEQUENCE</scope>
    <source>
        <strain evidence="2">NI907</strain>
    </source>
</reference>
<accession>A0A6P8BI17</accession>
<dbReference type="GeneID" id="41955928"/>
<dbReference type="AlphaFoldDB" id="A0A6P8BI17"/>
<sequence length="48" mass="4961">MYAELYGCTGLTGYGSRVHTPAVVVFSPGAAPRIRLGQKVTCCPSSSA</sequence>
<keyword evidence="1" id="KW-1185">Reference proteome</keyword>
<gene>
    <name evidence="2" type="ORF">PgNI_00937</name>
</gene>
<feature type="non-terminal residue" evidence="2">
    <location>
        <position position="48"/>
    </location>
</feature>